<dbReference type="Proteomes" id="UP001595844">
    <property type="component" value="Unassembled WGS sequence"/>
</dbReference>
<dbReference type="RefSeq" id="WP_378555714.1">
    <property type="nucleotide sequence ID" value="NZ_JBHSDL010000004.1"/>
</dbReference>
<gene>
    <name evidence="1" type="ORF">ACFO5K_03695</name>
</gene>
<evidence type="ECO:0000313" key="1">
    <source>
        <dbReference type="EMBL" id="MFC4373196.1"/>
    </source>
</evidence>
<dbReference type="EMBL" id="JBHSDL010000004">
    <property type="protein sequence ID" value="MFC4373196.1"/>
    <property type="molecule type" value="Genomic_DNA"/>
</dbReference>
<protein>
    <submittedName>
        <fullName evidence="1">Uncharacterized protein</fullName>
    </submittedName>
</protein>
<name>A0ABV8VDA1_9NOCA</name>
<accession>A0ABV8VDA1</accession>
<evidence type="ECO:0000313" key="2">
    <source>
        <dbReference type="Proteomes" id="UP001595844"/>
    </source>
</evidence>
<sequence>MLHYIAQEFSTLGNGVLDVGRAVVQLIQDIIDVATPNNQGGAGGGEYPFN</sequence>
<proteinExistence type="predicted"/>
<comment type="caution">
    <text evidence="1">The sequence shown here is derived from an EMBL/GenBank/DDBJ whole genome shotgun (WGS) entry which is preliminary data.</text>
</comment>
<organism evidence="1 2">
    <name type="scientific">Nocardia halotolerans</name>
    <dbReference type="NCBI Taxonomy" id="1755878"/>
    <lineage>
        <taxon>Bacteria</taxon>
        <taxon>Bacillati</taxon>
        <taxon>Actinomycetota</taxon>
        <taxon>Actinomycetes</taxon>
        <taxon>Mycobacteriales</taxon>
        <taxon>Nocardiaceae</taxon>
        <taxon>Nocardia</taxon>
    </lineage>
</organism>
<reference evidence="2" key="1">
    <citation type="journal article" date="2019" name="Int. J. Syst. Evol. Microbiol.">
        <title>The Global Catalogue of Microorganisms (GCM) 10K type strain sequencing project: providing services to taxonomists for standard genome sequencing and annotation.</title>
        <authorList>
            <consortium name="The Broad Institute Genomics Platform"/>
            <consortium name="The Broad Institute Genome Sequencing Center for Infectious Disease"/>
            <person name="Wu L."/>
            <person name="Ma J."/>
        </authorList>
    </citation>
    <scope>NUCLEOTIDE SEQUENCE [LARGE SCALE GENOMIC DNA]</scope>
    <source>
        <strain evidence="2">IBRC-M 10490</strain>
    </source>
</reference>
<keyword evidence="2" id="KW-1185">Reference proteome</keyword>